<sequence length="138" mass="15463">MLHCPLIEKVKYCSRPRAHHLTVASHMKGCIDSCTHICLYKSHLQDAKGPFLSIPLPPASVSIVFRSLWHPSTIRPRVGRLSSTAYPLIVLLPPRKRASSYYLIVRSGFKVDEVSRREGEQQALGQDDVTPLVHEGPL</sequence>
<dbReference type="Proteomes" id="UP000290560">
    <property type="component" value="Unassembled WGS sequence"/>
</dbReference>
<dbReference type="EMBL" id="KV875450">
    <property type="protein sequence ID" value="RZR70627.1"/>
    <property type="molecule type" value="Genomic_DNA"/>
</dbReference>
<organism evidence="1">
    <name type="scientific">Ensete ventricosum</name>
    <name type="common">Abyssinian banana</name>
    <name type="synonym">Musa ensete</name>
    <dbReference type="NCBI Taxonomy" id="4639"/>
    <lineage>
        <taxon>Eukaryota</taxon>
        <taxon>Viridiplantae</taxon>
        <taxon>Streptophyta</taxon>
        <taxon>Embryophyta</taxon>
        <taxon>Tracheophyta</taxon>
        <taxon>Spermatophyta</taxon>
        <taxon>Magnoliopsida</taxon>
        <taxon>Liliopsida</taxon>
        <taxon>Zingiberales</taxon>
        <taxon>Musaceae</taxon>
        <taxon>Ensete</taxon>
    </lineage>
</organism>
<proteinExistence type="predicted"/>
<gene>
    <name evidence="1" type="ORF">BHM03_00000886</name>
</gene>
<evidence type="ECO:0000313" key="1">
    <source>
        <dbReference type="EMBL" id="RZR70627.1"/>
    </source>
</evidence>
<accession>A0A445M8R7</accession>
<dbReference type="AlphaFoldDB" id="A0A445M8R7"/>
<reference evidence="1" key="1">
    <citation type="journal article" date="2018" name="Data Brief">
        <title>Genome sequence data from 17 accessions of Ensete ventricosum, a staple food crop for millions in Ethiopia.</title>
        <authorList>
            <person name="Yemataw Z."/>
            <person name="Muzemil S."/>
            <person name="Ambachew D."/>
            <person name="Tripathi L."/>
            <person name="Tesfaye K."/>
            <person name="Chala A."/>
            <person name="Farbos A."/>
            <person name="O'Neill P."/>
            <person name="Moore K."/>
            <person name="Grant M."/>
            <person name="Studholme D.J."/>
        </authorList>
    </citation>
    <scope>NUCLEOTIDE SEQUENCE [LARGE SCALE GENOMIC DNA]</scope>
    <source>
        <tissue evidence="1">Leaf</tissue>
    </source>
</reference>
<name>A0A445M8R7_ENSVE</name>
<protein>
    <submittedName>
        <fullName evidence="1">Uncharacterized protein</fullName>
    </submittedName>
</protein>